<protein>
    <submittedName>
        <fullName evidence="1">Uncharacterized protein</fullName>
    </submittedName>
</protein>
<accession>A0A0F9FZL5</accession>
<dbReference type="AlphaFoldDB" id="A0A0F9FZL5"/>
<proteinExistence type="predicted"/>
<dbReference type="EMBL" id="LAZR01028388">
    <property type="protein sequence ID" value="KKL62760.1"/>
    <property type="molecule type" value="Genomic_DNA"/>
</dbReference>
<comment type="caution">
    <text evidence="1">The sequence shown here is derived from an EMBL/GenBank/DDBJ whole genome shotgun (WGS) entry which is preliminary data.</text>
</comment>
<reference evidence="1" key="1">
    <citation type="journal article" date="2015" name="Nature">
        <title>Complex archaea that bridge the gap between prokaryotes and eukaryotes.</title>
        <authorList>
            <person name="Spang A."/>
            <person name="Saw J.H."/>
            <person name="Jorgensen S.L."/>
            <person name="Zaremba-Niedzwiedzka K."/>
            <person name="Martijn J."/>
            <person name="Lind A.E."/>
            <person name="van Eijk R."/>
            <person name="Schleper C."/>
            <person name="Guy L."/>
            <person name="Ettema T.J."/>
        </authorList>
    </citation>
    <scope>NUCLEOTIDE SEQUENCE</scope>
</reference>
<gene>
    <name evidence="1" type="ORF">LCGC14_2181990</name>
</gene>
<name>A0A0F9FZL5_9ZZZZ</name>
<organism evidence="1">
    <name type="scientific">marine sediment metagenome</name>
    <dbReference type="NCBI Taxonomy" id="412755"/>
    <lineage>
        <taxon>unclassified sequences</taxon>
        <taxon>metagenomes</taxon>
        <taxon>ecological metagenomes</taxon>
    </lineage>
</organism>
<evidence type="ECO:0000313" key="1">
    <source>
        <dbReference type="EMBL" id="KKL62760.1"/>
    </source>
</evidence>
<sequence>MMERKTAPKLAAKCPECGERQGHGKYCVRGADPEIQMLASMVERFSWESDESDN</sequence>